<dbReference type="GeneID" id="101896049"/>
<dbReference type="CDD" id="cd19601">
    <property type="entry name" value="serpin42Da-like"/>
    <property type="match status" value="1"/>
</dbReference>
<accession>A0ABM3UR23</accession>
<reference evidence="8" key="1">
    <citation type="submission" date="2025-08" db="UniProtKB">
        <authorList>
            <consortium name="RefSeq"/>
        </authorList>
    </citation>
    <scope>IDENTIFICATION</scope>
    <source>
        <strain evidence="8">Aabys</strain>
        <tissue evidence="8">Whole body</tissue>
    </source>
</reference>
<dbReference type="SMART" id="SM00093">
    <property type="entry name" value="SERPIN"/>
    <property type="match status" value="1"/>
</dbReference>
<dbReference type="PANTHER" id="PTHR11461:SF211">
    <property type="entry name" value="GH10112P-RELATED"/>
    <property type="match status" value="1"/>
</dbReference>
<dbReference type="Proteomes" id="UP001652621">
    <property type="component" value="Unplaced"/>
</dbReference>
<keyword evidence="3" id="KW-0722">Serine protease inhibitor</keyword>
<dbReference type="InterPro" id="IPR036186">
    <property type="entry name" value="Serpin_sf"/>
</dbReference>
<evidence type="ECO:0000259" key="6">
    <source>
        <dbReference type="SMART" id="SM00093"/>
    </source>
</evidence>
<gene>
    <name evidence="8" type="primary">LOC101896049</name>
</gene>
<keyword evidence="7" id="KW-1185">Reference proteome</keyword>
<name>A0ABM3UR23_MUSDO</name>
<keyword evidence="2" id="KW-0646">Protease inhibitor</keyword>
<dbReference type="InterPro" id="IPR023795">
    <property type="entry name" value="Serpin_CS"/>
</dbReference>
<sequence length="396" mass="43891">MGLKGNLTTILSTLLLCLVGHSRTTSGSPQFSASLANFSKDIFSEIYQKDSGKSIIFSPFSIQTCLAMVRLGADGETATEMDNVLKFSGQSLEKVMDNYHKLLSKYDDGKTLKIANKIYVAKDYAVRDTFNNVLTSNFFSSVENVDPKGQETKTAKIINSWVESKTDNVIHDIVSPESLSNDTRLMLLSAIHFKGSWEKPFDAKNTKESDFCINETETIKVQMMYKAGIMSAKEISELDARVVRLPYRDSDLSMIIILPNARNGLTDLVEKLKTFSLASLAGQGLRTIGVRLYLPKFKAKFEMVLNDSLKKLGLKQMFSQANLSKLLTGVEPLRVSDVVHKAFIDVNEVGTTADGATSIGIMPRTAPLDVRADHPFYYVIVNEDFVPLFQGTFVGI</sequence>
<evidence type="ECO:0000256" key="2">
    <source>
        <dbReference type="ARBA" id="ARBA00022690"/>
    </source>
</evidence>
<proteinExistence type="inferred from homology"/>
<dbReference type="InterPro" id="IPR042185">
    <property type="entry name" value="Serpin_sf_2"/>
</dbReference>
<dbReference type="InterPro" id="IPR042178">
    <property type="entry name" value="Serpin_sf_1"/>
</dbReference>
<feature type="signal peptide" evidence="5">
    <location>
        <begin position="1"/>
        <end position="27"/>
    </location>
</feature>
<dbReference type="Gene3D" id="3.30.497.10">
    <property type="entry name" value="Antithrombin, subunit I, domain 2"/>
    <property type="match status" value="1"/>
</dbReference>
<evidence type="ECO:0000256" key="5">
    <source>
        <dbReference type="SAM" id="SignalP"/>
    </source>
</evidence>
<dbReference type="SUPFAM" id="SSF56574">
    <property type="entry name" value="Serpins"/>
    <property type="match status" value="1"/>
</dbReference>
<dbReference type="PROSITE" id="PS00284">
    <property type="entry name" value="SERPIN"/>
    <property type="match status" value="1"/>
</dbReference>
<feature type="chain" id="PRO_5045941066" evidence="5">
    <location>
        <begin position="28"/>
        <end position="396"/>
    </location>
</feature>
<dbReference type="InterPro" id="IPR023796">
    <property type="entry name" value="Serpin_dom"/>
</dbReference>
<dbReference type="InterPro" id="IPR000215">
    <property type="entry name" value="Serpin_fam"/>
</dbReference>
<evidence type="ECO:0000313" key="7">
    <source>
        <dbReference type="Proteomes" id="UP001652621"/>
    </source>
</evidence>
<keyword evidence="5" id="KW-0732">Signal</keyword>
<dbReference type="RefSeq" id="XP_058975980.1">
    <property type="nucleotide sequence ID" value="XM_059119997.1"/>
</dbReference>
<evidence type="ECO:0000256" key="3">
    <source>
        <dbReference type="ARBA" id="ARBA00022900"/>
    </source>
</evidence>
<comment type="similarity">
    <text evidence="1 4">Belongs to the serpin family.</text>
</comment>
<dbReference type="Pfam" id="PF00079">
    <property type="entry name" value="Serpin"/>
    <property type="match status" value="1"/>
</dbReference>
<evidence type="ECO:0000256" key="1">
    <source>
        <dbReference type="ARBA" id="ARBA00009500"/>
    </source>
</evidence>
<dbReference type="PANTHER" id="PTHR11461">
    <property type="entry name" value="SERINE PROTEASE INHIBITOR, SERPIN"/>
    <property type="match status" value="1"/>
</dbReference>
<organism evidence="7 8">
    <name type="scientific">Musca domestica</name>
    <name type="common">House fly</name>
    <dbReference type="NCBI Taxonomy" id="7370"/>
    <lineage>
        <taxon>Eukaryota</taxon>
        <taxon>Metazoa</taxon>
        <taxon>Ecdysozoa</taxon>
        <taxon>Arthropoda</taxon>
        <taxon>Hexapoda</taxon>
        <taxon>Insecta</taxon>
        <taxon>Pterygota</taxon>
        <taxon>Neoptera</taxon>
        <taxon>Endopterygota</taxon>
        <taxon>Diptera</taxon>
        <taxon>Brachycera</taxon>
        <taxon>Muscomorpha</taxon>
        <taxon>Muscoidea</taxon>
        <taxon>Muscidae</taxon>
        <taxon>Musca</taxon>
    </lineage>
</organism>
<feature type="domain" description="Serpin" evidence="6">
    <location>
        <begin position="40"/>
        <end position="396"/>
    </location>
</feature>
<protein>
    <submittedName>
        <fullName evidence="8">Antichymotrypsin-2 isoform X1</fullName>
    </submittedName>
</protein>
<evidence type="ECO:0000256" key="4">
    <source>
        <dbReference type="RuleBase" id="RU000411"/>
    </source>
</evidence>
<dbReference type="Gene3D" id="2.30.39.10">
    <property type="entry name" value="Alpha-1-antitrypsin, domain 1"/>
    <property type="match status" value="1"/>
</dbReference>
<evidence type="ECO:0000313" key="8">
    <source>
        <dbReference type="RefSeq" id="XP_058975980.1"/>
    </source>
</evidence>